<dbReference type="RefSeq" id="WP_408157154.1">
    <property type="nucleotide sequence ID" value="NZ_JAQQCL010000040.1"/>
</dbReference>
<evidence type="ECO:0000259" key="2">
    <source>
        <dbReference type="PROSITE" id="PS50994"/>
    </source>
</evidence>
<name>A0ABW9EPX1_9BURK</name>
<feature type="region of interest" description="Disordered" evidence="1">
    <location>
        <begin position="597"/>
        <end position="670"/>
    </location>
</feature>
<reference evidence="3 4" key="1">
    <citation type="journal article" date="2024" name="Chem. Sci.">
        <title>Discovery of megapolipeptins by genome mining of a Burkholderiales bacteria collection.</title>
        <authorList>
            <person name="Paulo B.S."/>
            <person name="Recchia M.J.J."/>
            <person name="Lee S."/>
            <person name="Fergusson C.H."/>
            <person name="Romanowski S.B."/>
            <person name="Hernandez A."/>
            <person name="Krull N."/>
            <person name="Liu D.Y."/>
            <person name="Cavanagh H."/>
            <person name="Bos A."/>
            <person name="Gray C.A."/>
            <person name="Murphy B.T."/>
            <person name="Linington R.G."/>
            <person name="Eustaquio A.S."/>
        </authorList>
    </citation>
    <scope>NUCLEOTIDE SEQUENCE [LARGE SCALE GENOMIC DNA]</scope>
    <source>
        <strain evidence="3 4">RL17-350-BIC-E</strain>
    </source>
</reference>
<organism evidence="3 4">
    <name type="scientific">Paraburkholderia strydomiana</name>
    <dbReference type="NCBI Taxonomy" id="1245417"/>
    <lineage>
        <taxon>Bacteria</taxon>
        <taxon>Pseudomonadati</taxon>
        <taxon>Pseudomonadota</taxon>
        <taxon>Betaproteobacteria</taxon>
        <taxon>Burkholderiales</taxon>
        <taxon>Burkholderiaceae</taxon>
        <taxon>Paraburkholderia</taxon>
    </lineage>
</organism>
<comment type="caution">
    <text evidence="3">The sequence shown here is derived from an EMBL/GenBank/DDBJ whole genome shotgun (WGS) entry which is preliminary data.</text>
</comment>
<sequence length="670" mass="76815">MGTSSFRAGVRVRIDGIDGTLFRKLDDDTWQIEDERTRRIREYRQGDLLALYQSGKLMFSVRPEGNSRRPYLPEAHADKSAWDIAKIRRRYVLAVMDMPSLGQQTRDAIHRTWEKLKNNPVKCPSEVTVWRWKVRYLKAGKDIRALLPAKALRGNRKERYPDEVLTFVAESIEDIYLTLERNTIQDTLDEALDRVIKENKLRPRSQQLPFPTFSLVERAIARIPEFDRCAARYGRTAAEKRFRAVLHHHVTGAPLDRAQIDHTPLDLIVVDDESLLPLGRPYVTACLDCATRCVLGLHISFDPPGHLTVARCLQHAFMPKTSLLESYPEVKNAWMAHGVMSGLDVDNGLEFHSDSFENGCYSLGIEIHYSPRKKAWFKGMIERFLKTFNENVSHGIPGTTFRNILEKDDYDPSKFAVVRWSTLKKISQIWVVDVYHQKIHRSLGVPPALKWASSIRQEDIPLPDDPKSLNFIFGKCEERTLSHKGIELHGLFYNSVELTYLRRRLGDSLRVEVRVDTSDLGRIVVLAPDKAEMYDVPCLRIDYAASLSLYQHRICRRFANRYLGNYSPEGWLEAKSQIRKIVEEEIFHKKRRTRSKAARFRNMDATESTTAQNIPQTPALPASSSDATADDFDSSLQDEVASTPDTHQTSASAAPPRRITPRYRDRGPSE</sequence>
<protein>
    <submittedName>
        <fullName evidence="3">Transposase family protein</fullName>
    </submittedName>
</protein>
<keyword evidence="4" id="KW-1185">Reference proteome</keyword>
<dbReference type="EMBL" id="JAQQCL010000040">
    <property type="protein sequence ID" value="MFM0721161.1"/>
    <property type="molecule type" value="Genomic_DNA"/>
</dbReference>
<proteinExistence type="predicted"/>
<evidence type="ECO:0000313" key="4">
    <source>
        <dbReference type="Proteomes" id="UP001629392"/>
    </source>
</evidence>
<dbReference type="InterPro" id="IPR012337">
    <property type="entry name" value="RNaseH-like_sf"/>
</dbReference>
<accession>A0ABW9EPX1</accession>
<dbReference type="SUPFAM" id="SSF53098">
    <property type="entry name" value="Ribonuclease H-like"/>
    <property type="match status" value="1"/>
</dbReference>
<feature type="domain" description="Integrase catalytic" evidence="2">
    <location>
        <begin position="250"/>
        <end position="455"/>
    </location>
</feature>
<feature type="compositionally biased region" description="Polar residues" evidence="1">
    <location>
        <begin position="605"/>
        <end position="616"/>
    </location>
</feature>
<feature type="compositionally biased region" description="Polar residues" evidence="1">
    <location>
        <begin position="643"/>
        <end position="652"/>
    </location>
</feature>
<feature type="compositionally biased region" description="Low complexity" evidence="1">
    <location>
        <begin position="617"/>
        <end position="627"/>
    </location>
</feature>
<evidence type="ECO:0000256" key="1">
    <source>
        <dbReference type="SAM" id="MobiDB-lite"/>
    </source>
</evidence>
<dbReference type="Proteomes" id="UP001629392">
    <property type="component" value="Unassembled WGS sequence"/>
</dbReference>
<dbReference type="InterPro" id="IPR036397">
    <property type="entry name" value="RNaseH_sf"/>
</dbReference>
<dbReference type="Gene3D" id="3.30.420.10">
    <property type="entry name" value="Ribonuclease H-like superfamily/Ribonuclease H"/>
    <property type="match status" value="1"/>
</dbReference>
<evidence type="ECO:0000313" key="3">
    <source>
        <dbReference type="EMBL" id="MFM0721161.1"/>
    </source>
</evidence>
<gene>
    <name evidence="3" type="ORF">PQQ73_33170</name>
</gene>
<dbReference type="Pfam" id="PF09299">
    <property type="entry name" value="Mu-transpos_C"/>
    <property type="match status" value="1"/>
</dbReference>
<dbReference type="PROSITE" id="PS50994">
    <property type="entry name" value="INTEGRASE"/>
    <property type="match status" value="1"/>
</dbReference>
<dbReference type="InterPro" id="IPR001584">
    <property type="entry name" value="Integrase_cat-core"/>
</dbReference>
<dbReference type="InterPro" id="IPR015378">
    <property type="entry name" value="Transposase-like_Mu_C"/>
</dbReference>